<dbReference type="RefSeq" id="WP_111340367.1">
    <property type="nucleotide sequence ID" value="NZ_QLII01000001.1"/>
</dbReference>
<comment type="caution">
    <text evidence="2">The sequence shown here is derived from an EMBL/GenBank/DDBJ whole genome shotgun (WGS) entry which is preliminary data.</text>
</comment>
<dbReference type="OrthoDB" id="821377at2"/>
<evidence type="ECO:0000313" key="2">
    <source>
        <dbReference type="EMBL" id="RAI73488.1"/>
    </source>
</evidence>
<dbReference type="Pfam" id="PF04338">
    <property type="entry name" value="DUF481"/>
    <property type="match status" value="1"/>
</dbReference>
<organism evidence="2 3">
    <name type="scientific">Spirosoma telluris</name>
    <dbReference type="NCBI Taxonomy" id="2183553"/>
    <lineage>
        <taxon>Bacteria</taxon>
        <taxon>Pseudomonadati</taxon>
        <taxon>Bacteroidota</taxon>
        <taxon>Cytophagia</taxon>
        <taxon>Cytophagales</taxon>
        <taxon>Cytophagaceae</taxon>
        <taxon>Spirosoma</taxon>
    </lineage>
</organism>
<sequence length="259" mass="29899">MNLLYRLLLVYLTATPTLAQLNESDTTLVQLRASLTGNVQQGNVDVTTVRGKLDFTLSPVRDWVFKSQNSSLYQSFYSTKADNDLFSRNYVYFRPWQRVYPFGIGYVSTNFRRSIDVRYFIGAGSSVQLINSRQHVLKASAGAVYEETRFSASTFNEATYNGSSTIALWRATTWLGGWHYLLDNHLRLYYDAFWQPAFSDGANYRWQFDVGFDFPIWRGLAFNALYTYTHENVVVTQIKADDKILTLGLSYNLRKLHQQ</sequence>
<name>A0A327NLL7_9BACT</name>
<dbReference type="InterPro" id="IPR007433">
    <property type="entry name" value="DUF481"/>
</dbReference>
<evidence type="ECO:0000256" key="1">
    <source>
        <dbReference type="SAM" id="SignalP"/>
    </source>
</evidence>
<keyword evidence="1" id="KW-0732">Signal</keyword>
<gene>
    <name evidence="2" type="ORF">HMF3257_01910</name>
</gene>
<evidence type="ECO:0000313" key="3">
    <source>
        <dbReference type="Proteomes" id="UP000249016"/>
    </source>
</evidence>
<dbReference type="AlphaFoldDB" id="A0A327NLL7"/>
<feature type="signal peptide" evidence="1">
    <location>
        <begin position="1"/>
        <end position="19"/>
    </location>
</feature>
<evidence type="ECO:0008006" key="4">
    <source>
        <dbReference type="Google" id="ProtNLM"/>
    </source>
</evidence>
<dbReference type="Proteomes" id="UP000249016">
    <property type="component" value="Unassembled WGS sequence"/>
</dbReference>
<feature type="chain" id="PRO_5016446173" description="DUF481 domain-containing protein" evidence="1">
    <location>
        <begin position="20"/>
        <end position="259"/>
    </location>
</feature>
<dbReference type="EMBL" id="QLII01000001">
    <property type="protein sequence ID" value="RAI73488.1"/>
    <property type="molecule type" value="Genomic_DNA"/>
</dbReference>
<reference evidence="2 3" key="1">
    <citation type="submission" date="2018-06" db="EMBL/GenBank/DDBJ databases">
        <title>Spirosoma sp. HMF3257 Genome sequencing and assembly.</title>
        <authorList>
            <person name="Kang H."/>
            <person name="Cha I."/>
            <person name="Kim H."/>
            <person name="Kang J."/>
            <person name="Joh K."/>
        </authorList>
    </citation>
    <scope>NUCLEOTIDE SEQUENCE [LARGE SCALE GENOMIC DNA]</scope>
    <source>
        <strain evidence="2 3">HMF3257</strain>
    </source>
</reference>
<protein>
    <recommendedName>
        <fullName evidence="4">DUF481 domain-containing protein</fullName>
    </recommendedName>
</protein>
<accession>A0A327NLL7</accession>
<keyword evidence="3" id="KW-1185">Reference proteome</keyword>
<proteinExistence type="predicted"/>